<feature type="transmembrane region" description="Helical" evidence="6">
    <location>
        <begin position="229"/>
        <end position="247"/>
    </location>
</feature>
<feature type="transmembrane region" description="Helical" evidence="6">
    <location>
        <begin position="41"/>
        <end position="63"/>
    </location>
</feature>
<feature type="transmembrane region" description="Helical" evidence="6">
    <location>
        <begin position="127"/>
        <end position="150"/>
    </location>
</feature>
<feature type="domain" description="Major facilitator superfamily (MFS) profile" evidence="7">
    <location>
        <begin position="4"/>
        <end position="383"/>
    </location>
</feature>
<feature type="transmembrane region" description="Helical" evidence="6">
    <location>
        <begin position="194"/>
        <end position="217"/>
    </location>
</feature>
<gene>
    <name evidence="8" type="ORF">SAMN04488243_11231</name>
</gene>
<feature type="transmembrane region" description="Helical" evidence="6">
    <location>
        <begin position="103"/>
        <end position="120"/>
    </location>
</feature>
<keyword evidence="2" id="KW-1003">Cell membrane</keyword>
<reference evidence="9" key="1">
    <citation type="submission" date="2016-10" db="EMBL/GenBank/DDBJ databases">
        <authorList>
            <person name="Varghese N."/>
            <person name="Submissions S."/>
        </authorList>
    </citation>
    <scope>NUCLEOTIDE SEQUENCE [LARGE SCALE GENOMIC DNA]</scope>
    <source>
        <strain evidence="9">CGMCC 1.6992</strain>
    </source>
</reference>
<feature type="transmembrane region" description="Helical" evidence="6">
    <location>
        <begin position="75"/>
        <end position="97"/>
    </location>
</feature>
<dbReference type="InterPro" id="IPR011701">
    <property type="entry name" value="MFS"/>
</dbReference>
<proteinExistence type="predicted"/>
<dbReference type="InterPro" id="IPR001958">
    <property type="entry name" value="Tet-R_TetA/multi-R_MdtG-like"/>
</dbReference>
<dbReference type="RefSeq" id="WP_093006777.1">
    <property type="nucleotide sequence ID" value="NZ_FNBC01000012.1"/>
</dbReference>
<dbReference type="PROSITE" id="PS50850">
    <property type="entry name" value="MFS"/>
    <property type="match status" value="1"/>
</dbReference>
<keyword evidence="5 6" id="KW-0472">Membrane</keyword>
<sequence>MDRRLLALLSGVLLGTVSESSLAPALPVLERAFGVGPEAAQGVVSLGLLGAALAYLPLAGLAGRVGAARLFRTGLVLHALLALLLALAPSLLALYLLRLLQGVATAMVVGLVPGLAANAFPKARGYALGMVASTVAAGTLLGPALGGLAAGWGLPYVFLLPLPAAFLALLLSGNLPELPRQEGTLPGLLRAPGFLPALLATGLYFLHTLGTTVALAFHLGKEGFSPRAIGGLLLLGPLELLLLGAWAGRRADRMGYRRVALLGAYLLVAAGLAFAFLPLLHPFWGSALALLLLGVGRALFQAANNALVLSLAPRGTEGLASGALSVARALGQALGSALAGGSLGLFYRLLPGHGLAFAATALLLTALMGLAAYGMRGFKEPVRPSS</sequence>
<name>A0A1G7G4I3_9DEIN</name>
<dbReference type="Proteomes" id="UP000199446">
    <property type="component" value="Unassembled WGS sequence"/>
</dbReference>
<keyword evidence="4 6" id="KW-1133">Transmembrane helix</keyword>
<dbReference type="STRING" id="482827.SAMN04488243_11231"/>
<evidence type="ECO:0000313" key="9">
    <source>
        <dbReference type="Proteomes" id="UP000199446"/>
    </source>
</evidence>
<dbReference type="InterPro" id="IPR036259">
    <property type="entry name" value="MFS_trans_sf"/>
</dbReference>
<dbReference type="PRINTS" id="PR01035">
    <property type="entry name" value="TCRTETA"/>
</dbReference>
<dbReference type="Pfam" id="PF07690">
    <property type="entry name" value="MFS_1"/>
    <property type="match status" value="1"/>
</dbReference>
<evidence type="ECO:0000256" key="6">
    <source>
        <dbReference type="SAM" id="Phobius"/>
    </source>
</evidence>
<accession>A0A1G7G4I3</accession>
<protein>
    <submittedName>
        <fullName evidence="8">Predicted arabinose efflux permease, MFS family</fullName>
    </submittedName>
</protein>
<keyword evidence="3 6" id="KW-0812">Transmembrane</keyword>
<dbReference type="PANTHER" id="PTHR43124:SF3">
    <property type="entry name" value="CHLORAMPHENICOL EFFLUX PUMP RV0191"/>
    <property type="match status" value="1"/>
</dbReference>
<feature type="transmembrane region" description="Helical" evidence="6">
    <location>
        <begin position="156"/>
        <end position="173"/>
    </location>
</feature>
<dbReference type="Gene3D" id="1.20.1250.20">
    <property type="entry name" value="MFS general substrate transporter like domains"/>
    <property type="match status" value="1"/>
</dbReference>
<evidence type="ECO:0000256" key="5">
    <source>
        <dbReference type="ARBA" id="ARBA00023136"/>
    </source>
</evidence>
<feature type="transmembrane region" description="Helical" evidence="6">
    <location>
        <begin position="355"/>
        <end position="375"/>
    </location>
</feature>
<evidence type="ECO:0000313" key="8">
    <source>
        <dbReference type="EMBL" id="SDE83010.1"/>
    </source>
</evidence>
<dbReference type="InterPro" id="IPR020846">
    <property type="entry name" value="MFS_dom"/>
</dbReference>
<comment type="subcellular location">
    <subcellularLocation>
        <location evidence="1">Cell membrane</location>
        <topology evidence="1">Multi-pass membrane protein</topology>
    </subcellularLocation>
</comment>
<evidence type="ECO:0000256" key="2">
    <source>
        <dbReference type="ARBA" id="ARBA00022475"/>
    </source>
</evidence>
<dbReference type="SUPFAM" id="SSF103473">
    <property type="entry name" value="MFS general substrate transporter"/>
    <property type="match status" value="1"/>
</dbReference>
<evidence type="ECO:0000256" key="4">
    <source>
        <dbReference type="ARBA" id="ARBA00022989"/>
    </source>
</evidence>
<dbReference type="EMBL" id="FNBC01000012">
    <property type="protein sequence ID" value="SDE83010.1"/>
    <property type="molecule type" value="Genomic_DNA"/>
</dbReference>
<evidence type="ECO:0000256" key="1">
    <source>
        <dbReference type="ARBA" id="ARBA00004651"/>
    </source>
</evidence>
<dbReference type="GO" id="GO:0022857">
    <property type="term" value="F:transmembrane transporter activity"/>
    <property type="evidence" value="ECO:0007669"/>
    <property type="project" value="InterPro"/>
</dbReference>
<dbReference type="OrthoDB" id="32353at2"/>
<dbReference type="PANTHER" id="PTHR43124">
    <property type="entry name" value="PURINE EFFLUX PUMP PBUE"/>
    <property type="match status" value="1"/>
</dbReference>
<dbReference type="GO" id="GO:0005886">
    <property type="term" value="C:plasma membrane"/>
    <property type="evidence" value="ECO:0007669"/>
    <property type="project" value="UniProtKB-SubCell"/>
</dbReference>
<organism evidence="8 9">
    <name type="scientific">Thermus arciformis</name>
    <dbReference type="NCBI Taxonomy" id="482827"/>
    <lineage>
        <taxon>Bacteria</taxon>
        <taxon>Thermotogati</taxon>
        <taxon>Deinococcota</taxon>
        <taxon>Deinococci</taxon>
        <taxon>Thermales</taxon>
        <taxon>Thermaceae</taxon>
        <taxon>Thermus</taxon>
    </lineage>
</organism>
<keyword evidence="9" id="KW-1185">Reference proteome</keyword>
<dbReference type="AlphaFoldDB" id="A0A1G7G4I3"/>
<feature type="transmembrane region" description="Helical" evidence="6">
    <location>
        <begin position="259"/>
        <end position="277"/>
    </location>
</feature>
<dbReference type="InterPro" id="IPR050189">
    <property type="entry name" value="MFS_Efflux_Transporters"/>
</dbReference>
<evidence type="ECO:0000256" key="3">
    <source>
        <dbReference type="ARBA" id="ARBA00022692"/>
    </source>
</evidence>
<evidence type="ECO:0000259" key="7">
    <source>
        <dbReference type="PROSITE" id="PS50850"/>
    </source>
</evidence>